<dbReference type="SMART" id="SM00360">
    <property type="entry name" value="RRM"/>
    <property type="match status" value="1"/>
</dbReference>
<dbReference type="GO" id="GO:0003729">
    <property type="term" value="F:mRNA binding"/>
    <property type="evidence" value="ECO:0007669"/>
    <property type="project" value="TreeGrafter"/>
</dbReference>
<dbReference type="SUPFAM" id="SSF54928">
    <property type="entry name" value="RNA-binding domain, RBD"/>
    <property type="match status" value="1"/>
</dbReference>
<proteinExistence type="predicted"/>
<dbReference type="PANTHER" id="PTHR45735:SF2">
    <property type="entry name" value="CLEAVAGE STIMULATION FACTOR SUBUNIT 2"/>
    <property type="match status" value="1"/>
</dbReference>
<feature type="domain" description="RRM" evidence="5">
    <location>
        <begin position="20"/>
        <end position="98"/>
    </location>
</feature>
<dbReference type="PANTHER" id="PTHR45735">
    <property type="entry name" value="CLEAVAGE STIMULATION FACTOR SUBUNIT 2"/>
    <property type="match status" value="1"/>
</dbReference>
<dbReference type="InterPro" id="IPR038192">
    <property type="entry name" value="CSTF_C_sf"/>
</dbReference>
<dbReference type="CDD" id="cd12398">
    <property type="entry name" value="RRM_CSTF2_RNA15_like"/>
    <property type="match status" value="1"/>
</dbReference>
<evidence type="ECO:0000256" key="3">
    <source>
        <dbReference type="PROSITE-ProRule" id="PRU00176"/>
    </source>
</evidence>
<protein>
    <submittedName>
        <fullName evidence="7">RRM domain-containing protein</fullName>
    </submittedName>
</protein>
<dbReference type="PROSITE" id="PS50102">
    <property type="entry name" value="RRM"/>
    <property type="match status" value="1"/>
</dbReference>
<dbReference type="Pfam" id="PF14304">
    <property type="entry name" value="CSTF_C"/>
    <property type="match status" value="1"/>
</dbReference>
<sequence>MNQFQGKQHHAGHTAEQSLRSVFVGNIAYAVTEEELTELFKTVGHVIKFRLVRDRDTGKPKGFGFCEYQDVQTAEAAIRNLNEFELHGRNLKVDSAVNSANEKHGPEEFLSQTCTVEGGPERFEDEEGQYGPPVEPEHVLEAITHTVTTFPAEKMFDIMKEMKEMARNDPEMCRKLLATNPQLSYALLQLSVVMRTINARDAVSMLHVEPPRLDFPFYKKSADEEGPSFISATPYQPPAPLPDHINVTSHRTLLRNPPKPLVQEQQQQQQNEPTQLQQDEDDEESAQLLVQLLQLSDDQIALLPEEDRNKVRELRQRLRNIE</sequence>
<dbReference type="InterPro" id="IPR000504">
    <property type="entry name" value="RRM_dom"/>
</dbReference>
<dbReference type="GO" id="GO:0005847">
    <property type="term" value="C:mRNA cleavage and polyadenylation specificity factor complex"/>
    <property type="evidence" value="ECO:0007669"/>
    <property type="project" value="TreeGrafter"/>
</dbReference>
<comment type="subcellular location">
    <subcellularLocation>
        <location evidence="1">Nucleus</location>
    </subcellularLocation>
</comment>
<accession>A0A914R3A6</accession>
<evidence type="ECO:0000313" key="6">
    <source>
        <dbReference type="Proteomes" id="UP000887578"/>
    </source>
</evidence>
<dbReference type="InterPro" id="IPR026896">
    <property type="entry name" value="CSTF_C"/>
</dbReference>
<dbReference type="Gene3D" id="1.25.40.630">
    <property type="match status" value="1"/>
</dbReference>
<dbReference type="Pfam" id="PF14327">
    <property type="entry name" value="CSTF2_hinge"/>
    <property type="match status" value="1"/>
</dbReference>
<keyword evidence="2" id="KW-0539">Nucleus</keyword>
<evidence type="ECO:0000256" key="2">
    <source>
        <dbReference type="ARBA" id="ARBA00023242"/>
    </source>
</evidence>
<evidence type="ECO:0000256" key="1">
    <source>
        <dbReference type="ARBA" id="ARBA00004123"/>
    </source>
</evidence>
<dbReference type="AlphaFoldDB" id="A0A914R3A6"/>
<evidence type="ECO:0000256" key="4">
    <source>
        <dbReference type="SAM" id="MobiDB-lite"/>
    </source>
</evidence>
<dbReference type="Gene3D" id="3.30.70.330">
    <property type="match status" value="1"/>
</dbReference>
<organism evidence="6 7">
    <name type="scientific">Panagrolaimus davidi</name>
    <dbReference type="NCBI Taxonomy" id="227884"/>
    <lineage>
        <taxon>Eukaryota</taxon>
        <taxon>Metazoa</taxon>
        <taxon>Ecdysozoa</taxon>
        <taxon>Nematoda</taxon>
        <taxon>Chromadorea</taxon>
        <taxon>Rhabditida</taxon>
        <taxon>Tylenchina</taxon>
        <taxon>Panagrolaimomorpha</taxon>
        <taxon>Panagrolaimoidea</taxon>
        <taxon>Panagrolaimidae</taxon>
        <taxon>Panagrolaimus</taxon>
    </lineage>
</organism>
<dbReference type="InterPro" id="IPR025742">
    <property type="entry name" value="CSTF2_hinge"/>
</dbReference>
<name>A0A914R3A6_9BILA</name>
<dbReference type="InterPro" id="IPR012677">
    <property type="entry name" value="Nucleotide-bd_a/b_plait_sf"/>
</dbReference>
<feature type="compositionally biased region" description="Low complexity" evidence="4">
    <location>
        <begin position="263"/>
        <end position="277"/>
    </location>
</feature>
<feature type="region of interest" description="Disordered" evidence="4">
    <location>
        <begin position="260"/>
        <end position="285"/>
    </location>
</feature>
<dbReference type="Pfam" id="PF00076">
    <property type="entry name" value="RRM_1"/>
    <property type="match status" value="1"/>
</dbReference>
<dbReference type="Proteomes" id="UP000887578">
    <property type="component" value="Unplaced"/>
</dbReference>
<dbReference type="InterPro" id="IPR035979">
    <property type="entry name" value="RBD_domain_sf"/>
</dbReference>
<dbReference type="GO" id="GO:0031124">
    <property type="term" value="P:mRNA 3'-end processing"/>
    <property type="evidence" value="ECO:0007669"/>
    <property type="project" value="InterPro"/>
</dbReference>
<dbReference type="Gene3D" id="1.10.20.70">
    <property type="entry name" value="Transcription termination and cleavage factor, C-terminal domain"/>
    <property type="match status" value="1"/>
</dbReference>
<reference evidence="7" key="1">
    <citation type="submission" date="2022-11" db="UniProtKB">
        <authorList>
            <consortium name="WormBaseParasite"/>
        </authorList>
    </citation>
    <scope>IDENTIFICATION</scope>
</reference>
<evidence type="ECO:0000259" key="5">
    <source>
        <dbReference type="PROSITE" id="PS50102"/>
    </source>
</evidence>
<dbReference type="WBParaSite" id="PDA_v2.g9046.t1">
    <property type="protein sequence ID" value="PDA_v2.g9046.t1"/>
    <property type="gene ID" value="PDA_v2.g9046"/>
</dbReference>
<evidence type="ECO:0000313" key="7">
    <source>
        <dbReference type="WBParaSite" id="PDA_v2.g9046.t1"/>
    </source>
</evidence>
<keyword evidence="6" id="KW-1185">Reference proteome</keyword>
<keyword evidence="3" id="KW-0694">RNA-binding</keyword>